<keyword evidence="2" id="KW-1185">Reference proteome</keyword>
<name>A0A3S5B4V0_9PLAT</name>
<protein>
    <submittedName>
        <fullName evidence="1">Uncharacterized protein</fullName>
    </submittedName>
</protein>
<accession>A0A3S5B4V0</accession>
<evidence type="ECO:0000313" key="2">
    <source>
        <dbReference type="Proteomes" id="UP000784294"/>
    </source>
</evidence>
<gene>
    <name evidence="1" type="ORF">PXEA_LOCUS6673</name>
</gene>
<comment type="caution">
    <text evidence="1">The sequence shown here is derived from an EMBL/GenBank/DDBJ whole genome shotgun (WGS) entry which is preliminary data.</text>
</comment>
<evidence type="ECO:0000313" key="1">
    <source>
        <dbReference type="EMBL" id="VEL13233.1"/>
    </source>
</evidence>
<proteinExistence type="predicted"/>
<dbReference type="EMBL" id="CAAALY010017127">
    <property type="protein sequence ID" value="VEL13233.1"/>
    <property type="molecule type" value="Genomic_DNA"/>
</dbReference>
<sequence length="182" mass="20060">MQRKEAVKSPASSGYCCSGFCLNLQTYSYLSLSFFCCTLLPCRIGHGSEKSFFIIKFNLAACSAEPQLDRNILPCSQAAASAGMRADIEANDKRLAQNVIFNKITPPKRSAYLVKGLSSLEGIFILLMLTSHVSGSVFVREDRSNHSSERVSVKSHELAQQDILLAPAFSQLKAYPKNMRTL</sequence>
<organism evidence="1 2">
    <name type="scientific">Protopolystoma xenopodis</name>
    <dbReference type="NCBI Taxonomy" id="117903"/>
    <lineage>
        <taxon>Eukaryota</taxon>
        <taxon>Metazoa</taxon>
        <taxon>Spiralia</taxon>
        <taxon>Lophotrochozoa</taxon>
        <taxon>Platyhelminthes</taxon>
        <taxon>Monogenea</taxon>
        <taxon>Polyopisthocotylea</taxon>
        <taxon>Polystomatidea</taxon>
        <taxon>Polystomatidae</taxon>
        <taxon>Protopolystoma</taxon>
    </lineage>
</organism>
<dbReference type="Proteomes" id="UP000784294">
    <property type="component" value="Unassembled WGS sequence"/>
</dbReference>
<dbReference type="AlphaFoldDB" id="A0A3S5B4V0"/>
<reference evidence="1" key="1">
    <citation type="submission" date="2018-11" db="EMBL/GenBank/DDBJ databases">
        <authorList>
            <consortium name="Pathogen Informatics"/>
        </authorList>
    </citation>
    <scope>NUCLEOTIDE SEQUENCE</scope>
</reference>